<dbReference type="Pfam" id="PF00012">
    <property type="entry name" value="HSP70"/>
    <property type="match status" value="1"/>
</dbReference>
<dbReference type="CDD" id="cd10236">
    <property type="entry name" value="ASKHA_NBD_HSP70_HscA"/>
    <property type="match status" value="1"/>
</dbReference>
<dbReference type="PROSITE" id="PS00297">
    <property type="entry name" value="HSP70_1"/>
    <property type="match status" value="1"/>
</dbReference>
<dbReference type="AlphaFoldDB" id="A0A855G938"/>
<evidence type="ECO:0000256" key="6">
    <source>
        <dbReference type="RuleBase" id="RU003322"/>
    </source>
</evidence>
<dbReference type="NCBIfam" id="TIGR01991">
    <property type="entry name" value="HscA"/>
    <property type="match status" value="1"/>
</dbReference>
<evidence type="ECO:0000256" key="1">
    <source>
        <dbReference type="ARBA" id="ARBA00007381"/>
    </source>
</evidence>
<dbReference type="GO" id="GO:0051082">
    <property type="term" value="F:unfolded protein binding"/>
    <property type="evidence" value="ECO:0007669"/>
    <property type="project" value="InterPro"/>
</dbReference>
<gene>
    <name evidence="5" type="primary">hscA</name>
    <name evidence="7" type="ORF">BHC57_03540</name>
</gene>
<protein>
    <recommendedName>
        <fullName evidence="5">Chaperone protein HscA homolog</fullName>
    </recommendedName>
</protein>
<dbReference type="PANTHER" id="PTHR19375">
    <property type="entry name" value="HEAT SHOCK PROTEIN 70KDA"/>
    <property type="match status" value="1"/>
</dbReference>
<dbReference type="RefSeq" id="WP_100123407.1">
    <property type="nucleotide sequence ID" value="NZ_MEIU01000041.1"/>
</dbReference>
<dbReference type="Gene3D" id="3.90.640.10">
    <property type="entry name" value="Actin, Chain A, domain 4"/>
    <property type="match status" value="1"/>
</dbReference>
<evidence type="ECO:0000256" key="5">
    <source>
        <dbReference type="HAMAP-Rule" id="MF_00679"/>
    </source>
</evidence>
<dbReference type="PRINTS" id="PR00301">
    <property type="entry name" value="HEATSHOCK70"/>
</dbReference>
<dbReference type="GO" id="GO:0005524">
    <property type="term" value="F:ATP binding"/>
    <property type="evidence" value="ECO:0007669"/>
    <property type="project" value="UniProtKB-KW"/>
</dbReference>
<dbReference type="GO" id="GO:0140662">
    <property type="term" value="F:ATP-dependent protein folding chaperone"/>
    <property type="evidence" value="ECO:0007669"/>
    <property type="project" value="InterPro"/>
</dbReference>
<dbReference type="InterPro" id="IPR042039">
    <property type="entry name" value="HscA_NBD"/>
</dbReference>
<comment type="similarity">
    <text evidence="1 5 6">Belongs to the heat shock protein 70 family.</text>
</comment>
<dbReference type="InterPro" id="IPR043129">
    <property type="entry name" value="ATPase_NBD"/>
</dbReference>
<dbReference type="PROSITE" id="PS00329">
    <property type="entry name" value="HSP70_2"/>
    <property type="match status" value="1"/>
</dbReference>
<dbReference type="NCBIfam" id="NF003520">
    <property type="entry name" value="PRK05183.1"/>
    <property type="match status" value="1"/>
</dbReference>
<name>A0A855G938_9NEIS</name>
<keyword evidence="2 5" id="KW-0547">Nucleotide-binding</keyword>
<dbReference type="SUPFAM" id="SSF53067">
    <property type="entry name" value="Actin-like ATPase domain"/>
    <property type="match status" value="2"/>
</dbReference>
<dbReference type="FunFam" id="2.60.34.10:FF:000005">
    <property type="entry name" value="Chaperone protein HscA homolog"/>
    <property type="match status" value="1"/>
</dbReference>
<dbReference type="SUPFAM" id="SSF100934">
    <property type="entry name" value="Heat shock protein 70kD (HSP70), C-terminal subdomain"/>
    <property type="match status" value="1"/>
</dbReference>
<dbReference type="InterPro" id="IPR029048">
    <property type="entry name" value="HSP70_C_sf"/>
</dbReference>
<accession>A0A855G938</accession>
<dbReference type="InterPro" id="IPR013126">
    <property type="entry name" value="Hsp_70_fam"/>
</dbReference>
<evidence type="ECO:0000256" key="3">
    <source>
        <dbReference type="ARBA" id="ARBA00022840"/>
    </source>
</evidence>
<organism evidence="7 8">
    <name type="scientific">Snodgrassella alvi</name>
    <dbReference type="NCBI Taxonomy" id="1196083"/>
    <lineage>
        <taxon>Bacteria</taxon>
        <taxon>Pseudomonadati</taxon>
        <taxon>Pseudomonadota</taxon>
        <taxon>Betaproteobacteria</taxon>
        <taxon>Neisseriales</taxon>
        <taxon>Neisseriaceae</taxon>
        <taxon>Snodgrassella</taxon>
    </lineage>
</organism>
<dbReference type="FunFam" id="3.30.420.40:FF:000046">
    <property type="entry name" value="Chaperone protein HscA"/>
    <property type="match status" value="1"/>
</dbReference>
<dbReference type="HAMAP" id="MF_00679">
    <property type="entry name" value="HscA"/>
    <property type="match status" value="1"/>
</dbReference>
<dbReference type="Gene3D" id="2.60.34.10">
    <property type="entry name" value="Substrate Binding Domain Of DNAk, Chain A, domain 1"/>
    <property type="match status" value="1"/>
</dbReference>
<dbReference type="Gene3D" id="1.20.1270.10">
    <property type="match status" value="1"/>
</dbReference>
<dbReference type="GO" id="GO:0016887">
    <property type="term" value="F:ATP hydrolysis activity"/>
    <property type="evidence" value="ECO:0007669"/>
    <property type="project" value="UniProtKB-UniRule"/>
</dbReference>
<dbReference type="InterPro" id="IPR018181">
    <property type="entry name" value="Heat_shock_70_CS"/>
</dbReference>
<evidence type="ECO:0000313" key="8">
    <source>
        <dbReference type="Proteomes" id="UP000230463"/>
    </source>
</evidence>
<evidence type="ECO:0000313" key="7">
    <source>
        <dbReference type="EMBL" id="PIT60639.1"/>
    </source>
</evidence>
<dbReference type="SUPFAM" id="SSF100920">
    <property type="entry name" value="Heat shock protein 70kD (HSP70), peptide-binding domain"/>
    <property type="match status" value="1"/>
</dbReference>
<dbReference type="GO" id="GO:0016226">
    <property type="term" value="P:iron-sulfur cluster assembly"/>
    <property type="evidence" value="ECO:0007669"/>
    <property type="project" value="InterPro"/>
</dbReference>
<proteinExistence type="inferred from homology"/>
<reference evidence="7 8" key="1">
    <citation type="journal article" date="2017" name="MBio">
        <title>Type VI secretion-mediated competition in the bee gut microbiome.</title>
        <authorList>
            <person name="Steele M.I."/>
            <person name="Kwong W.K."/>
            <person name="Powell J.E."/>
            <person name="Whiteley M."/>
            <person name="Moran N.A."/>
        </authorList>
    </citation>
    <scope>NUCLEOTIDE SEQUENCE [LARGE SCALE GENOMIC DNA]</scope>
    <source>
        <strain evidence="7 8">HK3</strain>
    </source>
</reference>
<keyword evidence="3 5" id="KW-0067">ATP-binding</keyword>
<comment type="function">
    <text evidence="5">Chaperone involved in the maturation of iron-sulfur cluster-containing proteins. Has a low intrinsic ATPase activity which is markedly stimulated by HscB.</text>
</comment>
<comment type="caution">
    <text evidence="7">The sequence shown here is derived from an EMBL/GenBank/DDBJ whole genome shotgun (WGS) entry which is preliminary data.</text>
</comment>
<dbReference type="InterPro" id="IPR029047">
    <property type="entry name" value="HSP70_peptide-bd_sf"/>
</dbReference>
<dbReference type="EMBL" id="MEIU01000041">
    <property type="protein sequence ID" value="PIT60639.1"/>
    <property type="molecule type" value="Genomic_DNA"/>
</dbReference>
<sequence length="622" mass="67198">MALLQIAEPGLSSAPHEHRRAIGIDLGTTNSLVATVRSGHAECLADEQGQITLPSVVRYQQDCPPEVGTGALKAQRIDPTNTISSAKRLIGRTLDDIRNQSEARYLPYHFTDDERIISIHTRAGNKTPIEVSADILRVLKMRAENSLGGELAGAVITVPAYFDDAQRQATKDAARLAGLHVLRLLNEPTAAAIAYGLDNAAEGTFIVYDLGGGTFDVSVLTLSRGLFEVKATNGNSALGGDDFDQRLFCWLLEQNKLSQLNAQDSALLQSLSRAAKETLTIETSTTIGATLSNGQQILTDISRDTFHHLTQPLVAKTLEPVKQAMRDANISKTDVKGVIMVGGATRMLHVQQAVATFFGQTPLNNLNPDEVVALGAAMQANVLAGNKNDDEWLLLDVTPLSLGLETYGGLVEKVIPRNSTLPTARAQDFTTFKDGQTAMMIHVLQGERELVADCRSLAQFTLRGIPPMAAGAARIRVTFQVDADGLLSVSAREQTTGVQAHIEVKPSYGLDDTVITQMLKDSFTHAQTDAQQRARAEAIVEAESIIAAVSGALTLDADLLSTDEQQAIQTALEQTQHQIKRGNAQDIRDAIHSLNHATDEFAARRMNRNIQRALQGKNVSEI</sequence>
<evidence type="ECO:0000256" key="4">
    <source>
        <dbReference type="ARBA" id="ARBA00023186"/>
    </source>
</evidence>
<dbReference type="Proteomes" id="UP000230463">
    <property type="component" value="Unassembled WGS sequence"/>
</dbReference>
<dbReference type="Gene3D" id="3.30.420.40">
    <property type="match status" value="2"/>
</dbReference>
<evidence type="ECO:0000256" key="2">
    <source>
        <dbReference type="ARBA" id="ARBA00022741"/>
    </source>
</evidence>
<keyword evidence="4 5" id="KW-0143">Chaperone</keyword>
<dbReference type="InterPro" id="IPR010236">
    <property type="entry name" value="ISC_FeS_clus_asmbl_HscA"/>
</dbReference>